<dbReference type="OrthoDB" id="6757166at2"/>
<evidence type="ECO:0000313" key="3">
    <source>
        <dbReference type="Proteomes" id="UP000324927"/>
    </source>
</evidence>
<keyword evidence="1" id="KW-0732">Signal</keyword>
<feature type="chain" id="PRO_5022949687" evidence="1">
    <location>
        <begin position="24"/>
        <end position="452"/>
    </location>
</feature>
<sequence>MKRMTTVLVAGSLLAAGMGTAVAASSAQDAAKLGASLTPMGAEMAGNKDGSIPAWTGGMTKPLPGYTPGSERADPFASEKPLYSITGQSVGKYAGKLADGVQALLAKYPDMRLDVYPTHRTAAAPQWVYDNTRKNATRAKLADNGYAVEGAYGGIPFPIPADGYEAIWNHRLGWNGESVEFSLGTWIVTPDGARVQPSAGQEYIQYPYYYKDGSLEKYEGTNQLGRFINERPASRRGEAILVHEPSTAGKARAIWQYLVGQRRVRRAPSVAYDTPDFVTSGVGFFDEAFMMFGPVDGYAFTLAGKKEMYIPYNNNRAASAPIETLMGPKFLNPDLVRWELHRVWVVDAVLKDGRRHVVPKRRYYLDEDSWQIVMFDGWDAQGKLWRNNYSLTLLAPDIPAVVTNVFWGGYDLRTGSYYLNAASNGLSKQYTAVPRRPETDWSPDALANSSVQ</sequence>
<dbReference type="Proteomes" id="UP000324927">
    <property type="component" value="Unassembled WGS sequence"/>
</dbReference>
<accession>A0A5A9GLR9</accession>
<gene>
    <name evidence="2" type="ORF">FZ942_17475</name>
</gene>
<organism evidence="2 3">
    <name type="scientific">Azospirillum lipoferum</name>
    <dbReference type="NCBI Taxonomy" id="193"/>
    <lineage>
        <taxon>Bacteria</taxon>
        <taxon>Pseudomonadati</taxon>
        <taxon>Pseudomonadota</taxon>
        <taxon>Alphaproteobacteria</taxon>
        <taxon>Rhodospirillales</taxon>
        <taxon>Azospirillaceae</taxon>
        <taxon>Azospirillum</taxon>
    </lineage>
</organism>
<dbReference type="Pfam" id="PF07044">
    <property type="entry name" value="DUF1329"/>
    <property type="match status" value="1"/>
</dbReference>
<feature type="signal peptide" evidence="1">
    <location>
        <begin position="1"/>
        <end position="23"/>
    </location>
</feature>
<dbReference type="RefSeq" id="WP_149232351.1">
    <property type="nucleotide sequence ID" value="NZ_JALJXJ010000007.1"/>
</dbReference>
<reference evidence="2 3" key="1">
    <citation type="submission" date="2019-08" db="EMBL/GenBank/DDBJ databases">
        <authorList>
            <person name="Grouzdev D."/>
            <person name="Tikhonova E."/>
            <person name="Kravchenko I."/>
        </authorList>
    </citation>
    <scope>NUCLEOTIDE SEQUENCE [LARGE SCALE GENOMIC DNA]</scope>
    <source>
        <strain evidence="2 3">59b</strain>
    </source>
</reference>
<keyword evidence="3" id="KW-1185">Reference proteome</keyword>
<dbReference type="Gene3D" id="2.50.20.10">
    <property type="entry name" value="Lipoprotein localisation LolA/LolB/LppX"/>
    <property type="match status" value="1"/>
</dbReference>
<dbReference type="AlphaFoldDB" id="A0A5A9GLR9"/>
<dbReference type="InterPro" id="IPR010752">
    <property type="entry name" value="DUF1329"/>
</dbReference>
<evidence type="ECO:0000256" key="1">
    <source>
        <dbReference type="SAM" id="SignalP"/>
    </source>
</evidence>
<comment type="caution">
    <text evidence="2">The sequence shown here is derived from an EMBL/GenBank/DDBJ whole genome shotgun (WGS) entry which is preliminary data.</text>
</comment>
<dbReference type="EMBL" id="VTTN01000006">
    <property type="protein sequence ID" value="KAA0595410.1"/>
    <property type="molecule type" value="Genomic_DNA"/>
</dbReference>
<dbReference type="CDD" id="cd16329">
    <property type="entry name" value="LolA_like"/>
    <property type="match status" value="1"/>
</dbReference>
<name>A0A5A9GLR9_AZOLI</name>
<protein>
    <submittedName>
        <fullName evidence="2">DUF1329 domain-containing protein</fullName>
    </submittedName>
</protein>
<proteinExistence type="predicted"/>
<evidence type="ECO:0000313" key="2">
    <source>
        <dbReference type="EMBL" id="KAA0595410.1"/>
    </source>
</evidence>